<dbReference type="AlphaFoldDB" id="A0A914ZQU0"/>
<dbReference type="Proteomes" id="UP000887569">
    <property type="component" value="Unplaced"/>
</dbReference>
<name>A0A914ZQU0_PARUN</name>
<sequence length="31" mass="3846">MHIRFMHLSGRPRVEEDLLRERKMRSIHSKV</sequence>
<dbReference type="WBParaSite" id="PgB09_g099_t04">
    <property type="protein sequence ID" value="PgB09_g099_t04"/>
    <property type="gene ID" value="PgB09_g099"/>
</dbReference>
<reference evidence="2" key="1">
    <citation type="submission" date="2022-11" db="UniProtKB">
        <authorList>
            <consortium name="WormBaseParasite"/>
        </authorList>
    </citation>
    <scope>IDENTIFICATION</scope>
</reference>
<accession>A0A914ZQU0</accession>
<keyword evidence="1" id="KW-1185">Reference proteome</keyword>
<organism evidence="1 2">
    <name type="scientific">Parascaris univalens</name>
    <name type="common">Nematode worm</name>
    <dbReference type="NCBI Taxonomy" id="6257"/>
    <lineage>
        <taxon>Eukaryota</taxon>
        <taxon>Metazoa</taxon>
        <taxon>Ecdysozoa</taxon>
        <taxon>Nematoda</taxon>
        <taxon>Chromadorea</taxon>
        <taxon>Rhabditida</taxon>
        <taxon>Spirurina</taxon>
        <taxon>Ascaridomorpha</taxon>
        <taxon>Ascaridoidea</taxon>
        <taxon>Ascarididae</taxon>
        <taxon>Parascaris</taxon>
    </lineage>
</organism>
<proteinExistence type="predicted"/>
<evidence type="ECO:0000313" key="1">
    <source>
        <dbReference type="Proteomes" id="UP000887569"/>
    </source>
</evidence>
<evidence type="ECO:0000313" key="2">
    <source>
        <dbReference type="WBParaSite" id="PgB09_g099_t04"/>
    </source>
</evidence>
<protein>
    <submittedName>
        <fullName evidence="2">Uncharacterized protein</fullName>
    </submittedName>
</protein>